<evidence type="ECO:0000256" key="8">
    <source>
        <dbReference type="SAM" id="SignalP"/>
    </source>
</evidence>
<proteinExistence type="predicted"/>
<keyword evidence="5" id="KW-0325">Glycoprotein</keyword>
<evidence type="ECO:0000256" key="6">
    <source>
        <dbReference type="ARBA" id="ARBA00023303"/>
    </source>
</evidence>
<feature type="signal peptide" evidence="8">
    <location>
        <begin position="1"/>
        <end position="18"/>
    </location>
</feature>
<evidence type="ECO:0000313" key="9">
    <source>
        <dbReference type="EMBL" id="RUS85388.1"/>
    </source>
</evidence>
<keyword evidence="7" id="KW-1133">Transmembrane helix</keyword>
<evidence type="ECO:0000256" key="7">
    <source>
        <dbReference type="SAM" id="Phobius"/>
    </source>
</evidence>
<gene>
    <name evidence="9" type="ORF">EGW08_006831</name>
</gene>
<feature type="non-terminal residue" evidence="9">
    <location>
        <position position="331"/>
    </location>
</feature>
<keyword evidence="3" id="KW-0040">ANK repeat</keyword>
<feature type="transmembrane region" description="Helical" evidence="7">
    <location>
        <begin position="162"/>
        <end position="179"/>
    </location>
</feature>
<feature type="transmembrane region" description="Helical" evidence="7">
    <location>
        <begin position="68"/>
        <end position="85"/>
    </location>
</feature>
<dbReference type="PANTHER" id="PTHR47143:SF1">
    <property type="entry name" value="ION_TRANS DOMAIN-CONTAINING PROTEIN"/>
    <property type="match status" value="1"/>
</dbReference>
<dbReference type="Proteomes" id="UP000271974">
    <property type="component" value="Unassembled WGS sequence"/>
</dbReference>
<dbReference type="InterPro" id="IPR052076">
    <property type="entry name" value="TRP_cation_channel"/>
</dbReference>
<name>A0A3S0ZTD4_ELYCH</name>
<dbReference type="EMBL" id="RQTK01000171">
    <property type="protein sequence ID" value="RUS85388.1"/>
    <property type="molecule type" value="Genomic_DNA"/>
</dbReference>
<dbReference type="GO" id="GO:0034220">
    <property type="term" value="P:monoatomic ion transmembrane transport"/>
    <property type="evidence" value="ECO:0007669"/>
    <property type="project" value="UniProtKB-KW"/>
</dbReference>
<keyword evidence="7" id="KW-0472">Membrane</keyword>
<protein>
    <recommendedName>
        <fullName evidence="11">Ion transport domain-containing protein</fullName>
    </recommendedName>
</protein>
<keyword evidence="6" id="KW-0407">Ion channel</keyword>
<keyword evidence="1" id="KW-0813">Transport</keyword>
<feature type="chain" id="PRO_5018574592" description="Ion transport domain-containing protein" evidence="8">
    <location>
        <begin position="19"/>
        <end position="331"/>
    </location>
</feature>
<evidence type="ECO:0000256" key="3">
    <source>
        <dbReference type="ARBA" id="ARBA00023043"/>
    </source>
</evidence>
<evidence type="ECO:0008006" key="11">
    <source>
        <dbReference type="Google" id="ProtNLM"/>
    </source>
</evidence>
<dbReference type="PANTHER" id="PTHR47143">
    <property type="entry name" value="TRANSIENT RECEPTOR POTENTIAL CATION CHANNEL PROTEIN PAINLESS"/>
    <property type="match status" value="1"/>
</dbReference>
<dbReference type="STRING" id="188477.A0A3S0ZTD4"/>
<organism evidence="9 10">
    <name type="scientific">Elysia chlorotica</name>
    <name type="common">Eastern emerald elysia</name>
    <name type="synonym">Sea slug</name>
    <dbReference type="NCBI Taxonomy" id="188477"/>
    <lineage>
        <taxon>Eukaryota</taxon>
        <taxon>Metazoa</taxon>
        <taxon>Spiralia</taxon>
        <taxon>Lophotrochozoa</taxon>
        <taxon>Mollusca</taxon>
        <taxon>Gastropoda</taxon>
        <taxon>Heterobranchia</taxon>
        <taxon>Euthyneura</taxon>
        <taxon>Panpulmonata</taxon>
        <taxon>Sacoglossa</taxon>
        <taxon>Placobranchoidea</taxon>
        <taxon>Plakobranchidae</taxon>
        <taxon>Elysia</taxon>
    </lineage>
</organism>
<keyword evidence="10" id="KW-1185">Reference proteome</keyword>
<keyword evidence="8" id="KW-0732">Signal</keyword>
<evidence type="ECO:0000256" key="1">
    <source>
        <dbReference type="ARBA" id="ARBA00022448"/>
    </source>
</evidence>
<dbReference type="OrthoDB" id="1661883at2759"/>
<evidence type="ECO:0000256" key="5">
    <source>
        <dbReference type="ARBA" id="ARBA00023180"/>
    </source>
</evidence>
<comment type="caution">
    <text evidence="9">The sequence shown here is derived from an EMBL/GenBank/DDBJ whole genome shotgun (WGS) entry which is preliminary data.</text>
</comment>
<keyword evidence="7" id="KW-0812">Transmembrane</keyword>
<evidence type="ECO:0000313" key="10">
    <source>
        <dbReference type="Proteomes" id="UP000271974"/>
    </source>
</evidence>
<sequence length="331" mass="38074">MFTQVGFLVSLCLYYLLMKKPHDDGYNCYTSRNAAPNHTNGSVYLSRLFDPSSRPQFSETHLVVVQRALHFFMLTVFLWEAATLWSLGRRHAMSVQFVLTMLSLLLISAATLPGGYAPCDNEWRAIAAGSMTSFLIFSLFIVRFDQIGFYFVMYFEVIKTMLKVSLMLFFFVLGMSIPLDVMMPQDGFKQGQPSIISTLAMTLGEMQFRDNFIKGNNSPFTYDLYVLFIVCCIFLNLALMNLMIGAAVGDISKVEKRAYITRLRTQVNFLLESEAAVLSGIRGWFHVEKLVIRPNKKPKTFWQAIYHRFIYPEQIEFIKKTEEQNQTAERT</sequence>
<feature type="transmembrane region" description="Helical" evidence="7">
    <location>
        <begin position="97"/>
        <end position="117"/>
    </location>
</feature>
<dbReference type="GO" id="GO:1902495">
    <property type="term" value="C:transmembrane transporter complex"/>
    <property type="evidence" value="ECO:0007669"/>
    <property type="project" value="TreeGrafter"/>
</dbReference>
<reference evidence="9 10" key="1">
    <citation type="submission" date="2019-01" db="EMBL/GenBank/DDBJ databases">
        <title>A draft genome assembly of the solar-powered sea slug Elysia chlorotica.</title>
        <authorList>
            <person name="Cai H."/>
            <person name="Li Q."/>
            <person name="Fang X."/>
            <person name="Li J."/>
            <person name="Curtis N.E."/>
            <person name="Altenburger A."/>
            <person name="Shibata T."/>
            <person name="Feng M."/>
            <person name="Maeda T."/>
            <person name="Schwartz J.A."/>
            <person name="Shigenobu S."/>
            <person name="Lundholm N."/>
            <person name="Nishiyama T."/>
            <person name="Yang H."/>
            <person name="Hasebe M."/>
            <person name="Li S."/>
            <person name="Pierce S.K."/>
            <person name="Wang J."/>
        </authorList>
    </citation>
    <scope>NUCLEOTIDE SEQUENCE [LARGE SCALE GENOMIC DNA]</scope>
    <source>
        <strain evidence="9">EC2010</strain>
        <tissue evidence="9">Whole organism of an adult</tissue>
    </source>
</reference>
<feature type="transmembrane region" description="Helical" evidence="7">
    <location>
        <begin position="224"/>
        <end position="248"/>
    </location>
</feature>
<dbReference type="GO" id="GO:0022857">
    <property type="term" value="F:transmembrane transporter activity"/>
    <property type="evidence" value="ECO:0007669"/>
    <property type="project" value="TreeGrafter"/>
</dbReference>
<evidence type="ECO:0000256" key="2">
    <source>
        <dbReference type="ARBA" id="ARBA00022737"/>
    </source>
</evidence>
<evidence type="ECO:0000256" key="4">
    <source>
        <dbReference type="ARBA" id="ARBA00023065"/>
    </source>
</evidence>
<accession>A0A3S0ZTD4</accession>
<keyword evidence="4" id="KW-0406">Ion transport</keyword>
<keyword evidence="2" id="KW-0677">Repeat</keyword>
<dbReference type="AlphaFoldDB" id="A0A3S0ZTD4"/>